<dbReference type="Pfam" id="PF08242">
    <property type="entry name" value="Methyltransf_12"/>
    <property type="match status" value="1"/>
</dbReference>
<dbReference type="CDD" id="cd02440">
    <property type="entry name" value="AdoMet_MTases"/>
    <property type="match status" value="1"/>
</dbReference>
<gene>
    <name evidence="2" type="ORF">ROR02_10520</name>
</gene>
<evidence type="ECO:0000259" key="1">
    <source>
        <dbReference type="Pfam" id="PF08242"/>
    </source>
</evidence>
<dbReference type="GO" id="GO:0008168">
    <property type="term" value="F:methyltransferase activity"/>
    <property type="evidence" value="ECO:0007669"/>
    <property type="project" value="TreeGrafter"/>
</dbReference>
<name>A0A512H659_9PROT</name>
<dbReference type="Proteomes" id="UP000321567">
    <property type="component" value="Unassembled WGS sequence"/>
</dbReference>
<dbReference type="PANTHER" id="PTHR42912">
    <property type="entry name" value="METHYLTRANSFERASE"/>
    <property type="match status" value="1"/>
</dbReference>
<dbReference type="SUPFAM" id="SSF53335">
    <property type="entry name" value="S-adenosyl-L-methionine-dependent methyltransferases"/>
    <property type="match status" value="1"/>
</dbReference>
<dbReference type="OrthoDB" id="213472at2"/>
<reference evidence="2 3" key="1">
    <citation type="submission" date="2019-07" db="EMBL/GenBank/DDBJ databases">
        <title>Whole genome shotgun sequence of Rhodospirillum oryzae NBRC 107573.</title>
        <authorList>
            <person name="Hosoyama A."/>
            <person name="Uohara A."/>
            <person name="Ohji S."/>
            <person name="Ichikawa N."/>
        </authorList>
    </citation>
    <scope>NUCLEOTIDE SEQUENCE [LARGE SCALE GENOMIC DNA]</scope>
    <source>
        <strain evidence="2 3">NBRC 107573</strain>
    </source>
</reference>
<evidence type="ECO:0000313" key="2">
    <source>
        <dbReference type="EMBL" id="GEO80921.1"/>
    </source>
</evidence>
<sequence>MNAPDPRPARFEANRAQAYDDTIARALPGYALIHDMAAVLMKVLLPAGARVLVIGAGTGTDILRLGQDNPGWRFLGVDPSPDMLAVARQRVATVPGLEERVDWHAGALDTLAADTPAHDGALSVLVSHFLPDTPSGKAALLGHAARFLRPGAPLMLADFLPPGPDLPDAALMEAAWVAWQRERGIEDDAIMRGLSHARRAIHPIGPERLGALLTDAGFTPPVRVMQALHVHGWLTRKREDA</sequence>
<dbReference type="InterPro" id="IPR050508">
    <property type="entry name" value="Methyltransf_Superfamily"/>
</dbReference>
<dbReference type="AlphaFoldDB" id="A0A512H659"/>
<feature type="domain" description="Methyltransferase type 12" evidence="1">
    <location>
        <begin position="52"/>
        <end position="153"/>
    </location>
</feature>
<dbReference type="Gene3D" id="3.40.50.150">
    <property type="entry name" value="Vaccinia Virus protein VP39"/>
    <property type="match status" value="1"/>
</dbReference>
<comment type="caution">
    <text evidence="2">The sequence shown here is derived from an EMBL/GenBank/DDBJ whole genome shotgun (WGS) entry which is preliminary data.</text>
</comment>
<keyword evidence="3" id="KW-1185">Reference proteome</keyword>
<accession>A0A512H659</accession>
<dbReference type="EMBL" id="BJZO01000020">
    <property type="protein sequence ID" value="GEO80921.1"/>
    <property type="molecule type" value="Genomic_DNA"/>
</dbReference>
<protein>
    <recommendedName>
        <fullName evidence="1">Methyltransferase type 12 domain-containing protein</fullName>
    </recommendedName>
</protein>
<dbReference type="InterPro" id="IPR029063">
    <property type="entry name" value="SAM-dependent_MTases_sf"/>
</dbReference>
<organism evidence="2 3">
    <name type="scientific">Pararhodospirillum oryzae</name>
    <dbReference type="NCBI Taxonomy" id="478448"/>
    <lineage>
        <taxon>Bacteria</taxon>
        <taxon>Pseudomonadati</taxon>
        <taxon>Pseudomonadota</taxon>
        <taxon>Alphaproteobacteria</taxon>
        <taxon>Rhodospirillales</taxon>
        <taxon>Rhodospirillaceae</taxon>
        <taxon>Pararhodospirillum</taxon>
    </lineage>
</organism>
<dbReference type="InterPro" id="IPR013217">
    <property type="entry name" value="Methyltransf_12"/>
</dbReference>
<dbReference type="RefSeq" id="WP_147162967.1">
    <property type="nucleotide sequence ID" value="NZ_BJZO01000020.1"/>
</dbReference>
<proteinExistence type="predicted"/>
<evidence type="ECO:0000313" key="3">
    <source>
        <dbReference type="Proteomes" id="UP000321567"/>
    </source>
</evidence>